<dbReference type="PROSITE" id="PS01123">
    <property type="entry name" value="TNASE_1"/>
    <property type="match status" value="1"/>
</dbReference>
<comment type="caution">
    <text evidence="5">The sequence shown here is derived from an EMBL/GenBank/DDBJ whole genome shotgun (WGS) entry which is preliminary data.</text>
</comment>
<keyword evidence="3" id="KW-0378">Hydrolase</keyword>
<evidence type="ECO:0000256" key="1">
    <source>
        <dbReference type="ARBA" id="ARBA00022722"/>
    </source>
</evidence>
<dbReference type="InterPro" id="IPR002071">
    <property type="entry name" value="Thermonucl_AS"/>
</dbReference>
<dbReference type="RefSeq" id="WP_142442049.1">
    <property type="nucleotide sequence ID" value="NZ_SESI01000001.1"/>
</dbReference>
<evidence type="ECO:0000313" key="6">
    <source>
        <dbReference type="Proteomes" id="UP000315385"/>
    </source>
</evidence>
<dbReference type="EMBL" id="SESI01000001">
    <property type="protein sequence ID" value="TQQ81477.1"/>
    <property type="molecule type" value="Genomic_DNA"/>
</dbReference>
<dbReference type="SUPFAM" id="SSF50199">
    <property type="entry name" value="Staphylococcal nuclease"/>
    <property type="match status" value="1"/>
</dbReference>
<evidence type="ECO:0000313" key="5">
    <source>
        <dbReference type="EMBL" id="TQQ81477.1"/>
    </source>
</evidence>
<name>A0A544QPV3_9EURY</name>
<protein>
    <submittedName>
        <fullName evidence="5">Nuclease</fullName>
    </submittedName>
</protein>
<dbReference type="GO" id="GO:0004519">
    <property type="term" value="F:endonuclease activity"/>
    <property type="evidence" value="ECO:0007669"/>
    <property type="project" value="UniProtKB-KW"/>
</dbReference>
<feature type="domain" description="TNase-like" evidence="4">
    <location>
        <begin position="46"/>
        <end position="194"/>
    </location>
</feature>
<dbReference type="InterPro" id="IPR035437">
    <property type="entry name" value="SNase_OB-fold_sf"/>
</dbReference>
<dbReference type="Gene3D" id="2.40.50.90">
    <property type="match status" value="1"/>
</dbReference>
<reference evidence="5 6" key="1">
    <citation type="submission" date="2019-02" db="EMBL/GenBank/DDBJ databases">
        <title>Halonotius sp. a new haloqrchaeon isolated from saline water.</title>
        <authorList>
            <person name="Duran-Viseras A."/>
            <person name="Sanchez-Porro C."/>
            <person name="Ventosa A."/>
        </authorList>
    </citation>
    <scope>NUCLEOTIDE SEQUENCE [LARGE SCALE GENOMIC DNA]</scope>
    <source>
        <strain evidence="5 6">F9-27</strain>
    </source>
</reference>
<dbReference type="GO" id="GO:0003676">
    <property type="term" value="F:nucleic acid binding"/>
    <property type="evidence" value="ECO:0007669"/>
    <property type="project" value="InterPro"/>
</dbReference>
<dbReference type="OrthoDB" id="3327at2157"/>
<dbReference type="PROSITE" id="PS51257">
    <property type="entry name" value="PROKAR_LIPOPROTEIN"/>
    <property type="match status" value="1"/>
</dbReference>
<dbReference type="GO" id="GO:0016787">
    <property type="term" value="F:hydrolase activity"/>
    <property type="evidence" value="ECO:0007669"/>
    <property type="project" value="UniProtKB-KW"/>
</dbReference>
<dbReference type="PANTHER" id="PTHR12302:SF3">
    <property type="entry name" value="SERINE_THREONINE-PROTEIN KINASE 31"/>
    <property type="match status" value="1"/>
</dbReference>
<evidence type="ECO:0000256" key="2">
    <source>
        <dbReference type="ARBA" id="ARBA00022759"/>
    </source>
</evidence>
<organism evidence="5 6">
    <name type="scientific">Halonotius roseus</name>
    <dbReference type="NCBI Taxonomy" id="2511997"/>
    <lineage>
        <taxon>Archaea</taxon>
        <taxon>Methanobacteriati</taxon>
        <taxon>Methanobacteriota</taxon>
        <taxon>Stenosarchaea group</taxon>
        <taxon>Halobacteria</taxon>
        <taxon>Halobacteriales</taxon>
        <taxon>Haloferacaceae</taxon>
        <taxon>Halonotius</taxon>
    </lineage>
</organism>
<evidence type="ECO:0000259" key="4">
    <source>
        <dbReference type="PROSITE" id="PS50830"/>
    </source>
</evidence>
<dbReference type="PANTHER" id="PTHR12302">
    <property type="entry name" value="EBNA2 BINDING PROTEIN P100"/>
    <property type="match status" value="1"/>
</dbReference>
<dbReference type="Proteomes" id="UP000315385">
    <property type="component" value="Unassembled WGS sequence"/>
</dbReference>
<dbReference type="PROSITE" id="PS50830">
    <property type="entry name" value="TNASE_3"/>
    <property type="match status" value="1"/>
</dbReference>
<keyword evidence="2" id="KW-0255">Endonuclease</keyword>
<keyword evidence="1" id="KW-0540">Nuclease</keyword>
<dbReference type="InterPro" id="IPR016071">
    <property type="entry name" value="Staphylococal_nuclease_OB-fold"/>
</dbReference>
<sequence>MQHRRAAAVVLALAVVVVLAGCSGISPLPTPDAEPTAEPVVTAEGLSWNVTVTRVIDGDTVEIRYANGTTETVRLLGVDTPETPPNTVSPGEFEGIPDTEAGRAHLVSWGGNATEFAERTLAGTEVRLVVDPESDRRGGYGRLLAYIYVDGENFNSLLLSNGYARLYESEFRLRDSFATTEATAQQERVGIWDFE</sequence>
<evidence type="ECO:0000256" key="3">
    <source>
        <dbReference type="ARBA" id="ARBA00022801"/>
    </source>
</evidence>
<dbReference type="AlphaFoldDB" id="A0A544QPV3"/>
<accession>A0A544QPV3</accession>
<dbReference type="Pfam" id="PF00565">
    <property type="entry name" value="SNase"/>
    <property type="match status" value="1"/>
</dbReference>
<keyword evidence="6" id="KW-1185">Reference proteome</keyword>
<gene>
    <name evidence="5" type="ORF">EWF95_00590</name>
</gene>
<proteinExistence type="predicted"/>
<dbReference type="SMART" id="SM00318">
    <property type="entry name" value="SNc"/>
    <property type="match status" value="1"/>
</dbReference>